<protein>
    <submittedName>
        <fullName evidence="7">RTA1 domain protein, putative</fullName>
    </submittedName>
</protein>
<proteinExistence type="predicted"/>
<dbReference type="PANTHER" id="PTHR31465:SF8">
    <property type="entry name" value="DOMAIN PROTEIN, PUTATIVE (AFU_ORTHOLOGUE AFUA_6G14140)-RELATED"/>
    <property type="match status" value="1"/>
</dbReference>
<evidence type="ECO:0000256" key="5">
    <source>
        <dbReference type="SAM" id="MobiDB-lite"/>
    </source>
</evidence>
<dbReference type="GO" id="GO:0000324">
    <property type="term" value="C:fungal-type vacuole"/>
    <property type="evidence" value="ECO:0007669"/>
    <property type="project" value="TreeGrafter"/>
</dbReference>
<dbReference type="eggNOG" id="ENOG502QU4U">
    <property type="taxonomic scope" value="Eukaryota"/>
</dbReference>
<name>V5G733_BYSSN</name>
<feature type="transmembrane region" description="Helical" evidence="6">
    <location>
        <begin position="58"/>
        <end position="79"/>
    </location>
</feature>
<keyword evidence="4 6" id="KW-0472">Membrane</keyword>
<sequence length="326" mass="35368">MPSGRFALCTEVSPQCPVQATTLGYAPNLGANVFFAVVFGLCTLVTFVVGVSRKTWTFAFAVTAGFAMETIGYIGRIILHYNAWSSNGFKIQIVCLILAPTLICAGIYLTLKHIALAVGPHLSRLNPRLYTWLFIPFDVFCLVLQGVGGGVDASAETHPDLLKTGNNIIIAGIVLQVAILSIFGLLSLDFFWKASRYHGGSQDGEVTGKKSEQARVWREKKFRIFVGSVSLAYFGILIRCIYRIAEMAGGWGNPVMQNEGLFIALEGVMVLYPAVLLSTFSPGIFFPQMSKLRSDYEKETAAALNEQSSSGSLREADTGVQAGKAQ</sequence>
<feature type="transmembrane region" description="Helical" evidence="6">
    <location>
        <begin position="224"/>
        <end position="245"/>
    </location>
</feature>
<feature type="transmembrane region" description="Helical" evidence="6">
    <location>
        <begin position="129"/>
        <end position="148"/>
    </location>
</feature>
<feature type="transmembrane region" description="Helical" evidence="6">
    <location>
        <begin position="260"/>
        <end position="286"/>
    </location>
</feature>
<dbReference type="OrthoDB" id="4521223at2759"/>
<evidence type="ECO:0000256" key="6">
    <source>
        <dbReference type="SAM" id="Phobius"/>
    </source>
</evidence>
<reference evidence="8" key="1">
    <citation type="journal article" date="2014" name="Genome Announc.">
        <title>Draft genome sequence of the formaldehyde-resistant fungus Byssochlamys spectabilis No. 5 (anamorph Paecilomyces variotii No. 5) (NBRC109023).</title>
        <authorList>
            <person name="Oka T."/>
            <person name="Ekino K."/>
            <person name="Fukuda K."/>
            <person name="Nomura Y."/>
        </authorList>
    </citation>
    <scope>NUCLEOTIDE SEQUENCE [LARGE SCALE GENOMIC DNA]</scope>
    <source>
        <strain evidence="8">No. 5 / NBRC 109023</strain>
    </source>
</reference>
<dbReference type="InterPro" id="IPR007568">
    <property type="entry name" value="RTA1"/>
</dbReference>
<dbReference type="HOGENOM" id="CLU_033465_6_1_1"/>
<keyword evidence="3 6" id="KW-1133">Transmembrane helix</keyword>
<evidence type="ECO:0000313" key="7">
    <source>
        <dbReference type="EMBL" id="GAD96682.1"/>
    </source>
</evidence>
<comment type="subcellular location">
    <subcellularLocation>
        <location evidence="1">Membrane</location>
        <topology evidence="1">Multi-pass membrane protein</topology>
    </subcellularLocation>
</comment>
<evidence type="ECO:0000313" key="8">
    <source>
        <dbReference type="Proteomes" id="UP000018001"/>
    </source>
</evidence>
<evidence type="ECO:0000256" key="1">
    <source>
        <dbReference type="ARBA" id="ARBA00004141"/>
    </source>
</evidence>
<comment type="caution">
    <text evidence="7">The sequence shown here is derived from an EMBL/GenBank/DDBJ whole genome shotgun (WGS) entry which is preliminary data.</text>
</comment>
<evidence type="ECO:0000256" key="3">
    <source>
        <dbReference type="ARBA" id="ARBA00022989"/>
    </source>
</evidence>
<organism evidence="7 8">
    <name type="scientific">Byssochlamys spectabilis (strain No. 5 / NBRC 109023)</name>
    <name type="common">Paecilomyces variotii</name>
    <dbReference type="NCBI Taxonomy" id="1356009"/>
    <lineage>
        <taxon>Eukaryota</taxon>
        <taxon>Fungi</taxon>
        <taxon>Dikarya</taxon>
        <taxon>Ascomycota</taxon>
        <taxon>Pezizomycotina</taxon>
        <taxon>Eurotiomycetes</taxon>
        <taxon>Eurotiomycetidae</taxon>
        <taxon>Eurotiales</taxon>
        <taxon>Thermoascaceae</taxon>
        <taxon>Paecilomyces</taxon>
    </lineage>
</organism>
<dbReference type="AlphaFoldDB" id="V5G733"/>
<keyword evidence="2 6" id="KW-0812">Transmembrane</keyword>
<dbReference type="GO" id="GO:0005886">
    <property type="term" value="C:plasma membrane"/>
    <property type="evidence" value="ECO:0007669"/>
    <property type="project" value="TreeGrafter"/>
</dbReference>
<evidence type="ECO:0000256" key="2">
    <source>
        <dbReference type="ARBA" id="ARBA00022692"/>
    </source>
</evidence>
<dbReference type="Proteomes" id="UP000018001">
    <property type="component" value="Unassembled WGS sequence"/>
</dbReference>
<evidence type="ECO:0000256" key="4">
    <source>
        <dbReference type="ARBA" id="ARBA00023136"/>
    </source>
</evidence>
<keyword evidence="8" id="KW-1185">Reference proteome</keyword>
<feature type="region of interest" description="Disordered" evidence="5">
    <location>
        <begin position="303"/>
        <end position="326"/>
    </location>
</feature>
<feature type="transmembrane region" description="Helical" evidence="6">
    <location>
        <begin position="33"/>
        <end position="51"/>
    </location>
</feature>
<dbReference type="EMBL" id="BAUL01000173">
    <property type="protein sequence ID" value="GAD96682.1"/>
    <property type="molecule type" value="Genomic_DNA"/>
</dbReference>
<dbReference type="PANTHER" id="PTHR31465">
    <property type="entry name" value="PROTEIN RTA1-RELATED"/>
    <property type="match status" value="1"/>
</dbReference>
<dbReference type="Pfam" id="PF04479">
    <property type="entry name" value="RTA1"/>
    <property type="match status" value="1"/>
</dbReference>
<gene>
    <name evidence="7" type="ORF">PVAR5_5345</name>
</gene>
<feature type="transmembrane region" description="Helical" evidence="6">
    <location>
        <begin position="91"/>
        <end position="109"/>
    </location>
</feature>
<dbReference type="InParanoid" id="V5G733"/>
<feature type="transmembrane region" description="Helical" evidence="6">
    <location>
        <begin position="168"/>
        <end position="192"/>
    </location>
</feature>
<accession>V5G733</accession>